<keyword evidence="3" id="KW-1185">Reference proteome</keyword>
<dbReference type="Proteomes" id="UP001056539">
    <property type="component" value="Chromosome"/>
</dbReference>
<accession>A0AAX3BCJ8</accession>
<reference evidence="2" key="1">
    <citation type="submission" date="2021-04" db="EMBL/GenBank/DDBJ databases">
        <authorList>
            <person name="Postec A."/>
        </authorList>
    </citation>
    <scope>NUCLEOTIDE SEQUENCE</scope>
    <source>
        <strain evidence="2">F1F22</strain>
    </source>
</reference>
<reference evidence="2" key="2">
    <citation type="submission" date="2022-06" db="EMBL/GenBank/DDBJ databases">
        <title>Thermospira aquatica gen. nov., sp. nov.</title>
        <authorList>
            <person name="Ben Ali Gam Z."/>
            <person name="Labat M."/>
        </authorList>
    </citation>
    <scope>NUCLEOTIDE SEQUENCE</scope>
    <source>
        <strain evidence="2">F1F22</strain>
    </source>
</reference>
<sequence>MEKYVITKAAVVDLIAWIVREFGVVKFPEKKKSLWISFGGFRQVDVRMEIVVKSGLNIPETVEKFRAKLAASLEKLAGLNVRESTIIVRGLYDESVEN</sequence>
<organism evidence="2 3">
    <name type="scientific">Thermospira aquatica</name>
    <dbReference type="NCBI Taxonomy" id="2828656"/>
    <lineage>
        <taxon>Bacteria</taxon>
        <taxon>Pseudomonadati</taxon>
        <taxon>Spirochaetota</taxon>
        <taxon>Spirochaetia</taxon>
        <taxon>Brevinematales</taxon>
        <taxon>Thermospiraceae</taxon>
        <taxon>Thermospira</taxon>
    </lineage>
</organism>
<dbReference type="EMBL" id="CP073355">
    <property type="protein sequence ID" value="URA10037.1"/>
    <property type="molecule type" value="Genomic_DNA"/>
</dbReference>
<dbReference type="AlphaFoldDB" id="A0AAX3BCJ8"/>
<dbReference type="Pfam" id="PF03780">
    <property type="entry name" value="Asp23"/>
    <property type="match status" value="1"/>
</dbReference>
<comment type="similarity">
    <text evidence="1">Belongs to the asp23 family.</text>
</comment>
<name>A0AAX3BCJ8_9SPIR</name>
<evidence type="ECO:0000313" key="3">
    <source>
        <dbReference type="Proteomes" id="UP001056539"/>
    </source>
</evidence>
<evidence type="ECO:0000313" key="2">
    <source>
        <dbReference type="EMBL" id="URA10037.1"/>
    </source>
</evidence>
<dbReference type="InterPro" id="IPR005531">
    <property type="entry name" value="Asp23"/>
</dbReference>
<dbReference type="RefSeq" id="WP_271435168.1">
    <property type="nucleotide sequence ID" value="NZ_CP073355.1"/>
</dbReference>
<evidence type="ECO:0000256" key="1">
    <source>
        <dbReference type="ARBA" id="ARBA00005721"/>
    </source>
</evidence>
<gene>
    <name evidence="2" type="ORF">KDW03_11225</name>
</gene>
<dbReference type="KEGG" id="taqu:KDW03_11225"/>
<proteinExistence type="inferred from homology"/>
<protein>
    <submittedName>
        <fullName evidence="2">Asp23/Gls24 family envelope stress response protein</fullName>
    </submittedName>
</protein>